<dbReference type="InterPro" id="IPR029063">
    <property type="entry name" value="SAM-dependent_MTases_sf"/>
</dbReference>
<evidence type="ECO:0000313" key="2">
    <source>
        <dbReference type="Proteomes" id="UP000029917"/>
    </source>
</evidence>
<organism evidence="1 2">
    <name type="scientific">Paracoccus sphaerophysae</name>
    <dbReference type="NCBI Taxonomy" id="690417"/>
    <lineage>
        <taxon>Bacteria</taxon>
        <taxon>Pseudomonadati</taxon>
        <taxon>Pseudomonadota</taxon>
        <taxon>Alphaproteobacteria</taxon>
        <taxon>Rhodobacterales</taxon>
        <taxon>Paracoccaceae</taxon>
        <taxon>Paracoccus</taxon>
    </lineage>
</organism>
<proteinExistence type="predicted"/>
<gene>
    <name evidence="1" type="ORF">IC63_16165</name>
</gene>
<dbReference type="SUPFAM" id="SSF53335">
    <property type="entry name" value="S-adenosyl-L-methionine-dependent methyltransferases"/>
    <property type="match status" value="1"/>
</dbReference>
<dbReference type="Proteomes" id="UP000029917">
    <property type="component" value="Unassembled WGS sequence"/>
</dbReference>
<dbReference type="AlphaFoldDB" id="A0A099EUS6"/>
<keyword evidence="2" id="KW-1185">Reference proteome</keyword>
<name>A0A099EUS6_9RHOB</name>
<comment type="caution">
    <text evidence="1">The sequence shown here is derived from an EMBL/GenBank/DDBJ whole genome shotgun (WGS) entry which is preliminary data.</text>
</comment>
<dbReference type="PRINTS" id="PR00507">
    <property type="entry name" value="N12N6MTFRASE"/>
</dbReference>
<reference evidence="1 2" key="2">
    <citation type="submission" date="2014-10" db="EMBL/GenBank/DDBJ databases">
        <title>Paracoccus sanguinis sp. nov., isolated from clinical specimens of New York State patients.</title>
        <authorList>
            <person name="Mingle L.A."/>
            <person name="Cole J.A."/>
            <person name="Lapierre P."/>
            <person name="Musser K.A."/>
        </authorList>
    </citation>
    <scope>NUCLEOTIDE SEQUENCE [LARGE SCALE GENOMIC DNA]</scope>
    <source>
        <strain evidence="1 2">HAMBI 3106</strain>
    </source>
</reference>
<protein>
    <recommendedName>
        <fullName evidence="3">Methyltransferase</fullName>
    </recommendedName>
</protein>
<sequence>MVPGANEAAADRVFTPRDLAGRIVRRFDRHLQGSILDPARGEGAFFDHFPAHLDRHWCELDEGRDFLAWTREVDWIMTNPPFSRLRDFLSHSLQVSRNVVFLMPLSHLTTSHRIAKIRSAGFGVRVILLVPRPASWPNSGFQFAAIWLQKGWSGPARFEDLG</sequence>
<dbReference type="STRING" id="690417.IC63_16165"/>
<evidence type="ECO:0000313" key="1">
    <source>
        <dbReference type="EMBL" id="KGJ01756.1"/>
    </source>
</evidence>
<accession>A0A099EUS6</accession>
<dbReference type="EMBL" id="JRKS01000091">
    <property type="protein sequence ID" value="KGJ01756.1"/>
    <property type="molecule type" value="Genomic_DNA"/>
</dbReference>
<dbReference type="Gene3D" id="3.40.50.150">
    <property type="entry name" value="Vaccinia Virus protein VP39"/>
    <property type="match status" value="1"/>
</dbReference>
<evidence type="ECO:0008006" key="3">
    <source>
        <dbReference type="Google" id="ProtNLM"/>
    </source>
</evidence>
<reference evidence="1 2" key="1">
    <citation type="submission" date="2014-09" db="EMBL/GenBank/DDBJ databases">
        <authorList>
            <person name="McGinnis J.M."/>
            <person name="Wolfgang W.J."/>
        </authorList>
    </citation>
    <scope>NUCLEOTIDE SEQUENCE [LARGE SCALE GENOMIC DNA]</scope>
    <source>
        <strain evidence="1 2">HAMBI 3106</strain>
    </source>
</reference>